<dbReference type="EMBL" id="LR797005">
    <property type="protein sequence ID" value="CAB4180933.1"/>
    <property type="molecule type" value="Genomic_DNA"/>
</dbReference>
<dbReference type="EMBL" id="LR798361">
    <property type="protein sequence ID" value="CAB5226580.1"/>
    <property type="molecule type" value="Genomic_DNA"/>
</dbReference>
<accession>A0A6J7XA76</accession>
<evidence type="ECO:0000313" key="2">
    <source>
        <dbReference type="EMBL" id="CAB4180933.1"/>
    </source>
</evidence>
<evidence type="ECO:0000313" key="1">
    <source>
        <dbReference type="EMBL" id="CAB4149973.1"/>
    </source>
</evidence>
<dbReference type="EMBL" id="LR796535">
    <property type="protein sequence ID" value="CAB4149973.1"/>
    <property type="molecule type" value="Genomic_DNA"/>
</dbReference>
<organism evidence="4">
    <name type="scientific">uncultured Caudovirales phage</name>
    <dbReference type="NCBI Taxonomy" id="2100421"/>
    <lineage>
        <taxon>Viruses</taxon>
        <taxon>Duplodnaviria</taxon>
        <taxon>Heunggongvirae</taxon>
        <taxon>Uroviricota</taxon>
        <taxon>Caudoviricetes</taxon>
        <taxon>Peduoviridae</taxon>
        <taxon>Maltschvirus</taxon>
        <taxon>Maltschvirus maltsch</taxon>
    </lineage>
</organism>
<gene>
    <name evidence="2" type="ORF">UFOVP1060_7</name>
    <name evidence="3" type="ORF">UFOVP1400_12</name>
    <name evidence="4" type="ORF">UFOVP1510_10</name>
    <name evidence="1" type="ORF">UFOVP561_11</name>
</gene>
<dbReference type="EMBL" id="LR797347">
    <property type="protein sequence ID" value="CAB4204589.1"/>
    <property type="molecule type" value="Genomic_DNA"/>
</dbReference>
<name>A0A6J7XA76_9CAUD</name>
<sequence length="180" mass="19898">MEGALMAHFDLSLYETVAQRLERFWTAYPQGQIVTTMMHYDASTVIFRCECFDNDGRMISHGWAEEVMGNSPVNKTSFLENCETSAIGRAISNGPLGHTGERASSTEMEKVNRVNSTPAPDAFGGASPKQIGFLKSLARGKAWDDFQLLEFIHKTLGVDDVVVETLSSGQCRVLIDRMKA</sequence>
<reference evidence="4" key="1">
    <citation type="submission" date="2020-05" db="EMBL/GenBank/DDBJ databases">
        <authorList>
            <person name="Chiriac C."/>
            <person name="Salcher M."/>
            <person name="Ghai R."/>
            <person name="Kavagutti S V."/>
        </authorList>
    </citation>
    <scope>NUCLEOTIDE SEQUENCE</scope>
</reference>
<protein>
    <submittedName>
        <fullName evidence="4">Uncharacterized protein</fullName>
    </submittedName>
</protein>
<evidence type="ECO:0000313" key="4">
    <source>
        <dbReference type="EMBL" id="CAB5226580.1"/>
    </source>
</evidence>
<evidence type="ECO:0000313" key="3">
    <source>
        <dbReference type="EMBL" id="CAB4204589.1"/>
    </source>
</evidence>
<proteinExistence type="predicted"/>